<dbReference type="Proteomes" id="UP000092671">
    <property type="component" value="Unassembled WGS sequence"/>
</dbReference>
<protein>
    <submittedName>
        <fullName evidence="5">Multidrug transporter</fullName>
    </submittedName>
</protein>
<dbReference type="NCBIfam" id="TIGR03012">
    <property type="entry name" value="sulf_tusD_dsrE"/>
    <property type="match status" value="1"/>
</dbReference>
<proteinExistence type="inferred from homology"/>
<dbReference type="GO" id="GO:0002143">
    <property type="term" value="P:tRNA wobble position uridine thiolation"/>
    <property type="evidence" value="ECO:0007669"/>
    <property type="project" value="TreeGrafter"/>
</dbReference>
<keyword evidence="3" id="KW-0963">Cytoplasm</keyword>
<evidence type="ECO:0000256" key="1">
    <source>
        <dbReference type="ARBA" id="ARBA00004496"/>
    </source>
</evidence>
<dbReference type="InterPro" id="IPR003787">
    <property type="entry name" value="Sulphur_relay_DsrE/F-like"/>
</dbReference>
<comment type="caution">
    <text evidence="5">The sequence shown here is derived from an EMBL/GenBank/DDBJ whole genome shotgun (WGS) entry which is preliminary data.</text>
</comment>
<dbReference type="AlphaFoldDB" id="A0A1B8PLC4"/>
<dbReference type="OrthoDB" id="9787483at2"/>
<dbReference type="PANTHER" id="PTHR34874:SF3">
    <property type="entry name" value="SULFURTRANSFERASE TUSD"/>
    <property type="match status" value="1"/>
</dbReference>
<evidence type="ECO:0000256" key="3">
    <source>
        <dbReference type="ARBA" id="ARBA00022490"/>
    </source>
</evidence>
<reference evidence="5 6" key="1">
    <citation type="submission" date="2016-06" db="EMBL/GenBank/DDBJ databases">
        <title>Draft genome of Moraxella nonliquefaciens CCUG 60284.</title>
        <authorList>
            <person name="Salva-Serra F."/>
            <person name="Engstrom-Jakobsson H."/>
            <person name="Thorell K."/>
            <person name="Gonzales-Siles L."/>
            <person name="Karlsson R."/>
            <person name="Boulund F."/>
            <person name="Engstrand L."/>
            <person name="Kristiansson E."/>
            <person name="Moore E."/>
        </authorList>
    </citation>
    <scope>NUCLEOTIDE SEQUENCE [LARGE SCALE GENOMIC DNA]</scope>
    <source>
        <strain evidence="5 6">CCUG 60284</strain>
    </source>
</reference>
<gene>
    <name evidence="5" type="ORF">A9Z60_05745</name>
</gene>
<evidence type="ECO:0000256" key="2">
    <source>
        <dbReference type="ARBA" id="ARBA00007067"/>
    </source>
</evidence>
<dbReference type="PANTHER" id="PTHR34874">
    <property type="entry name" value="PROTEIN YCHN"/>
    <property type="match status" value="1"/>
</dbReference>
<comment type="similarity">
    <text evidence="2">Belongs to the DsrE/TusD family.</text>
</comment>
<dbReference type="GO" id="GO:0097163">
    <property type="term" value="F:sulfur carrier activity"/>
    <property type="evidence" value="ECO:0007669"/>
    <property type="project" value="TreeGrafter"/>
</dbReference>
<organism evidence="5 6">
    <name type="scientific">Moraxella nonliquefaciens</name>
    <dbReference type="NCBI Taxonomy" id="478"/>
    <lineage>
        <taxon>Bacteria</taxon>
        <taxon>Pseudomonadati</taxon>
        <taxon>Pseudomonadota</taxon>
        <taxon>Gammaproteobacteria</taxon>
        <taxon>Moraxellales</taxon>
        <taxon>Moraxellaceae</taxon>
        <taxon>Moraxella</taxon>
    </lineage>
</organism>
<evidence type="ECO:0000313" key="5">
    <source>
        <dbReference type="EMBL" id="OBX51791.1"/>
    </source>
</evidence>
<evidence type="ECO:0000313" key="6">
    <source>
        <dbReference type="Proteomes" id="UP000092671"/>
    </source>
</evidence>
<dbReference type="GO" id="GO:0016783">
    <property type="term" value="F:sulfurtransferase activity"/>
    <property type="evidence" value="ECO:0007669"/>
    <property type="project" value="InterPro"/>
</dbReference>
<comment type="subcellular location">
    <subcellularLocation>
        <location evidence="1">Cytoplasm</location>
    </subcellularLocation>
</comment>
<name>A0A1B8PLC4_MORNO</name>
<dbReference type="Pfam" id="PF02635">
    <property type="entry name" value="DsrE"/>
    <property type="match status" value="1"/>
</dbReference>
<dbReference type="InterPro" id="IPR017463">
    <property type="entry name" value="Sulphur_relay_TusD/DsrE"/>
</dbReference>
<dbReference type="EMBL" id="LZDN01000003">
    <property type="protein sequence ID" value="OBX51791.1"/>
    <property type="molecule type" value="Genomic_DNA"/>
</dbReference>
<dbReference type="Gene3D" id="3.40.1260.10">
    <property type="entry name" value="DsrEFH-like"/>
    <property type="match status" value="1"/>
</dbReference>
<sequence>MTHTLLLITKSPHDRQGKEALTTATTLLDNGERVLVFFYGDGAYTANRLMWQSADVPNISHLWVALAKRYGLDLPVCVSTALARGITDADNAHRHSLDGENVLPPFRLVGLSHLALYIDDDTKLIQF</sequence>
<dbReference type="InterPro" id="IPR027396">
    <property type="entry name" value="DsrEFH-like"/>
</dbReference>
<keyword evidence="4" id="KW-0808">Transferase</keyword>
<dbReference type="RefSeq" id="WP_066888674.1">
    <property type="nucleotide sequence ID" value="NZ_LZDM01000045.1"/>
</dbReference>
<evidence type="ECO:0000256" key="4">
    <source>
        <dbReference type="ARBA" id="ARBA00022679"/>
    </source>
</evidence>
<dbReference type="SUPFAM" id="SSF75169">
    <property type="entry name" value="DsrEFH-like"/>
    <property type="match status" value="1"/>
</dbReference>
<dbReference type="GO" id="GO:1990228">
    <property type="term" value="C:sulfurtransferase complex"/>
    <property type="evidence" value="ECO:0007669"/>
    <property type="project" value="TreeGrafter"/>
</dbReference>
<accession>A0A1B8PLC4</accession>